<dbReference type="GO" id="GO:0034599">
    <property type="term" value="P:cellular response to oxidative stress"/>
    <property type="evidence" value="ECO:0007669"/>
    <property type="project" value="InterPro"/>
</dbReference>
<evidence type="ECO:0000313" key="5">
    <source>
        <dbReference type="EMBL" id="TGY09601.1"/>
    </source>
</evidence>
<dbReference type="PANTHER" id="PTHR43035">
    <property type="entry name" value="FATTY ACID REPRESSION MUTANT PROTEIN 2-RELATED"/>
    <property type="match status" value="1"/>
</dbReference>
<dbReference type="InterPro" id="IPR029479">
    <property type="entry name" value="Nitroreductase"/>
</dbReference>
<feature type="domain" description="Nitroreductase" evidence="4">
    <location>
        <begin position="10"/>
        <end position="178"/>
    </location>
</feature>
<dbReference type="PANTHER" id="PTHR43035:SF1">
    <property type="entry name" value="FATTY ACID REPRESSION MUTANT PROTEIN 2-RELATED"/>
    <property type="match status" value="1"/>
</dbReference>
<evidence type="ECO:0000256" key="3">
    <source>
        <dbReference type="ARBA" id="ARBA00023002"/>
    </source>
</evidence>
<dbReference type="Pfam" id="PF00881">
    <property type="entry name" value="Nitroreductase"/>
    <property type="match status" value="1"/>
</dbReference>
<comment type="subcellular location">
    <subcellularLocation>
        <location evidence="1">Cytoplasm</location>
    </subcellularLocation>
</comment>
<dbReference type="CDD" id="cd02140">
    <property type="entry name" value="Frm2-like"/>
    <property type="match status" value="1"/>
</dbReference>
<dbReference type="EMBL" id="SRYZ01000001">
    <property type="protein sequence ID" value="TGY09601.1"/>
    <property type="molecule type" value="Genomic_DNA"/>
</dbReference>
<dbReference type="Gene3D" id="3.40.109.10">
    <property type="entry name" value="NADH Oxidase"/>
    <property type="match status" value="1"/>
</dbReference>
<sequence>MKRTFAEAMAHRRSYYSIGSDSPVLDEEVVHVIREAVKNVPSAFNSQSTRIVLLLGDEHKKLWSIVKETLKARISAEAFAKTEVKIDGCFAGGHGTVLYFEDTSVVKKLQEAFPSYKDNFPTWSQHTSAMHQFAIWTMLEDMGLGASLQHYNPLIDDEVRRIWNLPGDWMLIAQMPFGTPTGEPEEKEFEDLSNRIKIFL</sequence>
<name>A0A4S2B6K6_9BACE</name>
<organism evidence="5 6">
    <name type="scientific">Bacteroides muris</name>
    <name type="common">ex Afrizal et al. 2022</name>
    <dbReference type="NCBI Taxonomy" id="2516960"/>
    <lineage>
        <taxon>Bacteria</taxon>
        <taxon>Pseudomonadati</taxon>
        <taxon>Bacteroidota</taxon>
        <taxon>Bacteroidia</taxon>
        <taxon>Bacteroidales</taxon>
        <taxon>Bacteroidaceae</taxon>
        <taxon>Bacteroides</taxon>
    </lineage>
</organism>
<keyword evidence="3" id="KW-0560">Oxidoreductase</keyword>
<gene>
    <name evidence="5" type="ORF">E5355_00045</name>
</gene>
<proteinExistence type="predicted"/>
<accession>A0A4S2B6K6</accession>
<keyword evidence="6" id="KW-1185">Reference proteome</keyword>
<evidence type="ECO:0000313" key="6">
    <source>
        <dbReference type="Proteomes" id="UP000310532"/>
    </source>
</evidence>
<evidence type="ECO:0000259" key="4">
    <source>
        <dbReference type="Pfam" id="PF00881"/>
    </source>
</evidence>
<dbReference type="AlphaFoldDB" id="A0A4S2B6K6"/>
<comment type="caution">
    <text evidence="5">The sequence shown here is derived from an EMBL/GenBank/DDBJ whole genome shotgun (WGS) entry which is preliminary data.</text>
</comment>
<dbReference type="GO" id="GO:0005737">
    <property type="term" value="C:cytoplasm"/>
    <property type="evidence" value="ECO:0007669"/>
    <property type="project" value="UniProtKB-SubCell"/>
</dbReference>
<dbReference type="Proteomes" id="UP000310532">
    <property type="component" value="Unassembled WGS sequence"/>
</dbReference>
<dbReference type="FunFam" id="3.40.109.10:FF:000001">
    <property type="entry name" value="Nitroreductase family"/>
    <property type="match status" value="1"/>
</dbReference>
<evidence type="ECO:0000256" key="1">
    <source>
        <dbReference type="ARBA" id="ARBA00004496"/>
    </source>
</evidence>
<protein>
    <submittedName>
        <fullName evidence="5">Nitroreductase family protein</fullName>
    </submittedName>
</protein>
<evidence type="ECO:0000256" key="2">
    <source>
        <dbReference type="ARBA" id="ARBA00022490"/>
    </source>
</evidence>
<reference evidence="5 6" key="1">
    <citation type="submission" date="2019-04" db="EMBL/GenBank/DDBJ databases">
        <title>Microbes associate with the intestines of laboratory mice.</title>
        <authorList>
            <person name="Navarre W."/>
            <person name="Wong E."/>
            <person name="Huang K."/>
            <person name="Tropini C."/>
            <person name="Ng K."/>
            <person name="Yu B."/>
        </authorList>
    </citation>
    <scope>NUCLEOTIDE SEQUENCE [LARGE SCALE GENOMIC DNA]</scope>
    <source>
        <strain evidence="5 6">NM69_E16B</strain>
    </source>
</reference>
<dbReference type="GO" id="GO:0016491">
    <property type="term" value="F:oxidoreductase activity"/>
    <property type="evidence" value="ECO:0007669"/>
    <property type="project" value="UniProtKB-KW"/>
</dbReference>
<dbReference type="RefSeq" id="WP_136008643.1">
    <property type="nucleotide sequence ID" value="NZ_SRYZ01000001.1"/>
</dbReference>
<dbReference type="InterPro" id="IPR033877">
    <property type="entry name" value="Frm2/Hbn1"/>
</dbReference>
<dbReference type="InterPro" id="IPR000415">
    <property type="entry name" value="Nitroreductase-like"/>
</dbReference>
<dbReference type="SUPFAM" id="SSF55469">
    <property type="entry name" value="FMN-dependent nitroreductase-like"/>
    <property type="match status" value="1"/>
</dbReference>
<keyword evidence="2" id="KW-0963">Cytoplasm</keyword>